<reference evidence="2 3" key="1">
    <citation type="submission" date="2019-05" db="EMBL/GenBank/DDBJ databases">
        <authorList>
            <consortium name="Science for Life Laboratories"/>
        </authorList>
    </citation>
    <scope>NUCLEOTIDE SEQUENCE [LARGE SCALE GENOMIC DNA]</scope>
    <source>
        <strain evidence="2">Soil9</strain>
    </source>
</reference>
<accession>A0A6P2CT71</accession>
<name>A0A6P2CT71_9BACT</name>
<dbReference type="InterPro" id="IPR011444">
    <property type="entry name" value="DUF1549"/>
</dbReference>
<dbReference type="Proteomes" id="UP000464178">
    <property type="component" value="Chromosome"/>
</dbReference>
<gene>
    <name evidence="2" type="ORF">SOIL9_53860</name>
</gene>
<dbReference type="PANTHER" id="PTHR35889">
    <property type="entry name" value="CYCLOINULO-OLIGOSACCHARIDE FRUCTANOTRANSFERASE-RELATED"/>
    <property type="match status" value="1"/>
</dbReference>
<organism evidence="2 3">
    <name type="scientific">Gemmata massiliana</name>
    <dbReference type="NCBI Taxonomy" id="1210884"/>
    <lineage>
        <taxon>Bacteria</taxon>
        <taxon>Pseudomonadati</taxon>
        <taxon>Planctomycetota</taxon>
        <taxon>Planctomycetia</taxon>
        <taxon>Gemmatales</taxon>
        <taxon>Gemmataceae</taxon>
        <taxon>Gemmata</taxon>
    </lineage>
</organism>
<dbReference type="KEGG" id="gms:SOIL9_53860"/>
<proteinExistence type="predicted"/>
<protein>
    <recommendedName>
        <fullName evidence="1">DUF1549 domain-containing protein</fullName>
    </recommendedName>
</protein>
<dbReference type="Pfam" id="PF07583">
    <property type="entry name" value="PSCyt2"/>
    <property type="match status" value="1"/>
</dbReference>
<dbReference type="PANTHER" id="PTHR35889:SF3">
    <property type="entry name" value="F-BOX DOMAIN-CONTAINING PROTEIN"/>
    <property type="match status" value="1"/>
</dbReference>
<feature type="domain" description="DUF1549" evidence="1">
    <location>
        <begin position="1"/>
        <end position="142"/>
    </location>
</feature>
<evidence type="ECO:0000313" key="3">
    <source>
        <dbReference type="Proteomes" id="UP000464178"/>
    </source>
</evidence>
<keyword evidence="3" id="KW-1185">Reference proteome</keyword>
<evidence type="ECO:0000259" key="1">
    <source>
        <dbReference type="Pfam" id="PF07583"/>
    </source>
</evidence>
<dbReference type="EMBL" id="LR593886">
    <property type="protein sequence ID" value="VTR92328.1"/>
    <property type="molecule type" value="Genomic_DNA"/>
</dbReference>
<evidence type="ECO:0000313" key="2">
    <source>
        <dbReference type="EMBL" id="VTR92328.1"/>
    </source>
</evidence>
<dbReference type="AlphaFoldDB" id="A0A6P2CT71"/>
<sequence>MTLDLTGLPPTLEEVDAFLKDRSPSDYEKVVDRLLASPRFGERMAWDWLDAARYADSNGYQGDGERTMWPWRDWVVKAYNDNLPFDKFTVWQLAGDHLPKPAREQLLATAFNRNHMINGEGGRIAEENRVEYVFDQTETTATV</sequence>